<organism evidence="10 11">
    <name type="scientific">Emticicia aquatica</name>
    <dbReference type="NCBI Taxonomy" id="1681835"/>
    <lineage>
        <taxon>Bacteria</taxon>
        <taxon>Pseudomonadati</taxon>
        <taxon>Bacteroidota</taxon>
        <taxon>Cytophagia</taxon>
        <taxon>Cytophagales</taxon>
        <taxon>Leadbetterellaceae</taxon>
        <taxon>Emticicia</taxon>
    </lineage>
</organism>
<dbReference type="PANTHER" id="PTHR10210:SF41">
    <property type="entry name" value="RIBOSE-PHOSPHATE PYROPHOSPHOKINASE 1, CHLOROPLASTIC"/>
    <property type="match status" value="1"/>
</dbReference>
<dbReference type="CDD" id="cd06223">
    <property type="entry name" value="PRTases_typeI"/>
    <property type="match status" value="1"/>
</dbReference>
<dbReference type="InterPro" id="IPR000836">
    <property type="entry name" value="PRTase_dom"/>
</dbReference>
<dbReference type="NCBIfam" id="NF002320">
    <property type="entry name" value="PRK01259.1"/>
    <property type="match status" value="1"/>
</dbReference>
<dbReference type="SMART" id="SM01400">
    <property type="entry name" value="Pribosyltran_N"/>
    <property type="match status" value="1"/>
</dbReference>
<dbReference type="GO" id="GO:0004749">
    <property type="term" value="F:ribose phosphate diphosphokinase activity"/>
    <property type="evidence" value="ECO:0007669"/>
    <property type="project" value="UniProtKB-EC"/>
</dbReference>
<evidence type="ECO:0000256" key="6">
    <source>
        <dbReference type="ARBA" id="ARBA00022777"/>
    </source>
</evidence>
<comment type="caution">
    <text evidence="10">The sequence shown here is derived from an EMBL/GenBank/DDBJ whole genome shotgun (WGS) entry which is preliminary data.</text>
</comment>
<keyword evidence="5" id="KW-0547">Nucleotide-binding</keyword>
<dbReference type="InterPro" id="IPR029057">
    <property type="entry name" value="PRTase-like"/>
</dbReference>
<dbReference type="PANTHER" id="PTHR10210">
    <property type="entry name" value="RIBOSE-PHOSPHATE DIPHOSPHOKINASE FAMILY MEMBER"/>
    <property type="match status" value="1"/>
</dbReference>
<name>A0ABM9ANR3_9BACT</name>
<keyword evidence="7" id="KW-0067">ATP-binding</keyword>
<dbReference type="EMBL" id="CAKLPY010000001">
    <property type="protein sequence ID" value="CAH0995120.1"/>
    <property type="molecule type" value="Genomic_DNA"/>
</dbReference>
<accession>A0ABM9ANR3</accession>
<dbReference type="Proteomes" id="UP000837932">
    <property type="component" value="Unassembled WGS sequence"/>
</dbReference>
<keyword evidence="2 10" id="KW-0808">Transferase</keyword>
<dbReference type="NCBIfam" id="TIGR01251">
    <property type="entry name" value="ribP_PPkin"/>
    <property type="match status" value="1"/>
</dbReference>
<dbReference type="SUPFAM" id="SSF53271">
    <property type="entry name" value="PRTase-like"/>
    <property type="match status" value="1"/>
</dbReference>
<dbReference type="PROSITE" id="PS00114">
    <property type="entry name" value="PRPP_SYNTHASE"/>
    <property type="match status" value="1"/>
</dbReference>
<keyword evidence="6" id="KW-0418">Kinase</keyword>
<dbReference type="Pfam" id="PF14572">
    <property type="entry name" value="Pribosyl_synth"/>
    <property type="match status" value="1"/>
</dbReference>
<keyword evidence="8" id="KW-0460">Magnesium</keyword>
<evidence type="ECO:0000259" key="9">
    <source>
        <dbReference type="Pfam" id="PF13793"/>
    </source>
</evidence>
<evidence type="ECO:0000256" key="5">
    <source>
        <dbReference type="ARBA" id="ARBA00022741"/>
    </source>
</evidence>
<evidence type="ECO:0000256" key="4">
    <source>
        <dbReference type="ARBA" id="ARBA00022727"/>
    </source>
</evidence>
<sequence>MQIYVKNQKIFKVKYVFLSKKSTFALSFRDITNNMAEVKIFSGTSSNYLASRVADYYGKDLGGVSINRFADSEISVSFDESVRGCDVFIVQSTFPPSDNIMELLMLIDAARRASAHYVCAVIPYFGYARQDRKDKPRVGIAAKLIANMLTAAGADRVMTMDLHAGQIQGFFDIPVDHLEGISVFVPYLKAQNLQNIKFASPDVGGVSRCRKFASYFDADIVICDKHRKKANEIASMQLIGDVEGADVILVDDLIDTGGTICKAAELILAKGAKSVRAFCTHPVLSGKANENISNSVLTELVVTDSIPLRQINEKIKVLSVAELFGKAIGRIRDNGSISTLFINNQQILGL</sequence>
<evidence type="ECO:0000256" key="7">
    <source>
        <dbReference type="ARBA" id="ARBA00022840"/>
    </source>
</evidence>
<reference evidence="10" key="1">
    <citation type="submission" date="2021-12" db="EMBL/GenBank/DDBJ databases">
        <authorList>
            <person name="Rodrigo-Torres L."/>
            <person name="Arahal R. D."/>
            <person name="Lucena T."/>
        </authorList>
    </citation>
    <scope>NUCLEOTIDE SEQUENCE</scope>
    <source>
        <strain evidence="10">CECT 8858</strain>
    </source>
</reference>
<evidence type="ECO:0000256" key="2">
    <source>
        <dbReference type="ARBA" id="ARBA00022679"/>
    </source>
</evidence>
<dbReference type="InterPro" id="IPR000842">
    <property type="entry name" value="PRib_PP_synth_CS"/>
</dbReference>
<evidence type="ECO:0000313" key="11">
    <source>
        <dbReference type="Proteomes" id="UP000837932"/>
    </source>
</evidence>
<dbReference type="EC" id="2.7.6.1" evidence="1"/>
<protein>
    <recommendedName>
        <fullName evidence="1">ribose-phosphate diphosphokinase</fullName>
        <ecNumber evidence="1">2.7.6.1</ecNumber>
    </recommendedName>
</protein>
<keyword evidence="11" id="KW-1185">Reference proteome</keyword>
<dbReference type="Pfam" id="PF13793">
    <property type="entry name" value="Pribosyltran_N"/>
    <property type="match status" value="1"/>
</dbReference>
<proteinExistence type="predicted"/>
<keyword evidence="4" id="KW-0545">Nucleotide biosynthesis</keyword>
<evidence type="ECO:0000256" key="1">
    <source>
        <dbReference type="ARBA" id="ARBA00013247"/>
    </source>
</evidence>
<evidence type="ECO:0000256" key="8">
    <source>
        <dbReference type="ARBA" id="ARBA00022842"/>
    </source>
</evidence>
<feature type="domain" description="Ribose-phosphate pyrophosphokinase N-terminal" evidence="9">
    <location>
        <begin position="38"/>
        <end position="153"/>
    </location>
</feature>
<evidence type="ECO:0000256" key="3">
    <source>
        <dbReference type="ARBA" id="ARBA00022723"/>
    </source>
</evidence>
<dbReference type="Gene3D" id="3.40.50.2020">
    <property type="match status" value="2"/>
</dbReference>
<evidence type="ECO:0000313" key="10">
    <source>
        <dbReference type="EMBL" id="CAH0995120.1"/>
    </source>
</evidence>
<dbReference type="InterPro" id="IPR005946">
    <property type="entry name" value="Rib-P_diPkinase"/>
</dbReference>
<dbReference type="InterPro" id="IPR029099">
    <property type="entry name" value="Pribosyltran_N"/>
</dbReference>
<gene>
    <name evidence="10" type="primary">prs</name>
    <name evidence="10" type="ORF">EMA8858_01240</name>
</gene>
<keyword evidence="3" id="KW-0479">Metal-binding</keyword>